<dbReference type="EMBL" id="JACHTE010000001">
    <property type="protein sequence ID" value="MBB1086877.1"/>
    <property type="molecule type" value="Genomic_DNA"/>
</dbReference>
<protein>
    <submittedName>
        <fullName evidence="2">Uncharacterized protein</fullName>
    </submittedName>
</protein>
<feature type="compositionally biased region" description="Acidic residues" evidence="1">
    <location>
        <begin position="161"/>
        <end position="170"/>
    </location>
</feature>
<evidence type="ECO:0000313" key="3">
    <source>
        <dbReference type="Proteomes" id="UP000552587"/>
    </source>
</evidence>
<organism evidence="2 3">
    <name type="scientific">Marilutibacter penaei</name>
    <dbReference type="NCBI Taxonomy" id="2759900"/>
    <lineage>
        <taxon>Bacteria</taxon>
        <taxon>Pseudomonadati</taxon>
        <taxon>Pseudomonadota</taxon>
        <taxon>Gammaproteobacteria</taxon>
        <taxon>Lysobacterales</taxon>
        <taxon>Lysobacteraceae</taxon>
        <taxon>Marilutibacter</taxon>
    </lineage>
</organism>
<dbReference type="Proteomes" id="UP000552587">
    <property type="component" value="Unassembled WGS sequence"/>
</dbReference>
<accession>A0A7W3U0W5</accession>
<feature type="region of interest" description="Disordered" evidence="1">
    <location>
        <begin position="147"/>
        <end position="170"/>
    </location>
</feature>
<name>A0A7W3U0W5_9GAMM</name>
<evidence type="ECO:0000313" key="2">
    <source>
        <dbReference type="EMBL" id="MBB1086877.1"/>
    </source>
</evidence>
<comment type="caution">
    <text evidence="2">The sequence shown here is derived from an EMBL/GenBank/DDBJ whole genome shotgun (WGS) entry which is preliminary data.</text>
</comment>
<dbReference type="RefSeq" id="WP_182667681.1">
    <property type="nucleotide sequence ID" value="NZ_JACHTE010000001.1"/>
</dbReference>
<keyword evidence="3" id="KW-1185">Reference proteome</keyword>
<reference evidence="2 3" key="1">
    <citation type="submission" date="2020-07" db="EMBL/GenBank/DDBJ databases">
        <authorList>
            <person name="Xu S."/>
            <person name="Li A."/>
        </authorList>
    </citation>
    <scope>NUCLEOTIDE SEQUENCE [LARGE SCALE GENOMIC DNA]</scope>
    <source>
        <strain evidence="2 3">SG-8</strain>
    </source>
</reference>
<proteinExistence type="predicted"/>
<dbReference type="AlphaFoldDB" id="A0A7W3U0W5"/>
<gene>
    <name evidence="2" type="ORF">H4F99_00075</name>
</gene>
<evidence type="ECO:0000256" key="1">
    <source>
        <dbReference type="SAM" id="MobiDB-lite"/>
    </source>
</evidence>
<sequence length="170" mass="18387">MPQNLISIEISDTERQQATELVTQLKALLEPKTLGLDADQRQGLLKMGDKSEAFCRATLTALAENRQVVPASLGLEEALADQRALDALRPLLLQLSQLTERLRDTETALGSDVMNAAVEGYALLKVTGRNQGLDGLVRELGSRFARRRRKPIGPADPAAPTDDEALASGD</sequence>